<evidence type="ECO:0000313" key="3">
    <source>
        <dbReference type="Proteomes" id="UP000326759"/>
    </source>
</evidence>
<dbReference type="AlphaFoldDB" id="A0A5N5T0B8"/>
<evidence type="ECO:0000313" key="2">
    <source>
        <dbReference type="EMBL" id="KAB7499931.1"/>
    </source>
</evidence>
<sequence>MEGPVGPPGPVGPAGERGYPGMKGDTGDPGLVGPPGPRGPPGILTFPDGKNITILKTCYASIIIIIIIRKRSSSLILIGTLVSKPLTLYTYRVKREIEVVEERGVVQVPLASKGSLGSPDIRLVFYIT</sequence>
<organism evidence="2 3">
    <name type="scientific">Armadillidium nasatum</name>
    <dbReference type="NCBI Taxonomy" id="96803"/>
    <lineage>
        <taxon>Eukaryota</taxon>
        <taxon>Metazoa</taxon>
        <taxon>Ecdysozoa</taxon>
        <taxon>Arthropoda</taxon>
        <taxon>Crustacea</taxon>
        <taxon>Multicrustacea</taxon>
        <taxon>Malacostraca</taxon>
        <taxon>Eumalacostraca</taxon>
        <taxon>Peracarida</taxon>
        <taxon>Isopoda</taxon>
        <taxon>Oniscidea</taxon>
        <taxon>Crinocheta</taxon>
        <taxon>Armadillidiidae</taxon>
        <taxon>Armadillidium</taxon>
    </lineage>
</organism>
<proteinExistence type="predicted"/>
<keyword evidence="3" id="KW-1185">Reference proteome</keyword>
<comment type="caution">
    <text evidence="2">The sequence shown here is derived from an EMBL/GenBank/DDBJ whole genome shotgun (WGS) entry which is preliminary data.</text>
</comment>
<feature type="region of interest" description="Disordered" evidence="1">
    <location>
        <begin position="1"/>
        <end position="43"/>
    </location>
</feature>
<gene>
    <name evidence="2" type="ORF">Anas_08395</name>
</gene>
<protein>
    <submittedName>
        <fullName evidence="2">Uncharacterized protein</fullName>
    </submittedName>
</protein>
<dbReference type="Proteomes" id="UP000326759">
    <property type="component" value="Unassembled WGS sequence"/>
</dbReference>
<name>A0A5N5T0B8_9CRUS</name>
<dbReference type="EMBL" id="SEYY01016004">
    <property type="protein sequence ID" value="KAB7499931.1"/>
    <property type="molecule type" value="Genomic_DNA"/>
</dbReference>
<evidence type="ECO:0000256" key="1">
    <source>
        <dbReference type="SAM" id="MobiDB-lite"/>
    </source>
</evidence>
<accession>A0A5N5T0B8</accession>
<dbReference type="Pfam" id="PF01391">
    <property type="entry name" value="Collagen"/>
    <property type="match status" value="1"/>
</dbReference>
<feature type="compositionally biased region" description="Pro residues" evidence="1">
    <location>
        <begin position="1"/>
        <end position="11"/>
    </location>
</feature>
<dbReference type="InterPro" id="IPR008160">
    <property type="entry name" value="Collagen"/>
</dbReference>
<reference evidence="2 3" key="1">
    <citation type="journal article" date="2019" name="PLoS Biol.">
        <title>Sex chromosomes control vertical transmission of feminizing Wolbachia symbionts in an isopod.</title>
        <authorList>
            <person name="Becking T."/>
            <person name="Chebbi M.A."/>
            <person name="Giraud I."/>
            <person name="Moumen B."/>
            <person name="Laverre T."/>
            <person name="Caubet Y."/>
            <person name="Peccoud J."/>
            <person name="Gilbert C."/>
            <person name="Cordaux R."/>
        </authorList>
    </citation>
    <scope>NUCLEOTIDE SEQUENCE [LARGE SCALE GENOMIC DNA]</scope>
    <source>
        <strain evidence="2">ANa2</strain>
        <tissue evidence="2">Whole body excluding digestive tract and cuticle</tissue>
    </source>
</reference>